<sequence>MQHSAAAAQPVPVAFWSAPAAHGVPWSHPQVHQAHQMQPVAPMFVWMPMMVQTGKGGRVPLSTASEGLEFSAAWGMPHRGSSGSMPEVTRRGSSGSLPEFSETWSMTHRGSSGSVASVDLPEEPAGRARPPMRSSAGSRALQAALDEAAGDEERAALAEELRGHVWEAIRCPSANHVLQKCIVVLPPQAMQFILDELVAGPDGRGRGIGQAARHRYGCRVLERLVEQGRPEWCSVLLDALVADSTELFVHPWGHFVIQHLLEHAPREWRRRLHRVVEQNVGLAATKPWARAVVSTAIAHAEEDDAAALARALCGQPGLLSGMACTRHGHVGVLHLVRGLAGPEGEEVRRQLTEEAEVFRHTRFGRAVLAALGDA</sequence>
<gene>
    <name evidence="5" type="ORF">PCOR1329_LOCUS39545</name>
</gene>
<evidence type="ECO:0000256" key="1">
    <source>
        <dbReference type="ARBA" id="ARBA00022737"/>
    </source>
</evidence>
<organism evidence="5 6">
    <name type="scientific">Prorocentrum cordatum</name>
    <dbReference type="NCBI Taxonomy" id="2364126"/>
    <lineage>
        <taxon>Eukaryota</taxon>
        <taxon>Sar</taxon>
        <taxon>Alveolata</taxon>
        <taxon>Dinophyceae</taxon>
        <taxon>Prorocentrales</taxon>
        <taxon>Prorocentraceae</taxon>
        <taxon>Prorocentrum</taxon>
    </lineage>
</organism>
<dbReference type="SUPFAM" id="SSF48371">
    <property type="entry name" value="ARM repeat"/>
    <property type="match status" value="1"/>
</dbReference>
<dbReference type="PROSITE" id="PS50302">
    <property type="entry name" value="PUM"/>
    <property type="match status" value="1"/>
</dbReference>
<dbReference type="PANTHER" id="PTHR12537">
    <property type="entry name" value="RNA BINDING PROTEIN PUMILIO-RELATED"/>
    <property type="match status" value="1"/>
</dbReference>
<dbReference type="Pfam" id="PF00806">
    <property type="entry name" value="PUF"/>
    <property type="match status" value="4"/>
</dbReference>
<reference evidence="5" key="1">
    <citation type="submission" date="2023-10" db="EMBL/GenBank/DDBJ databases">
        <authorList>
            <person name="Chen Y."/>
            <person name="Shah S."/>
            <person name="Dougan E. K."/>
            <person name="Thang M."/>
            <person name="Chan C."/>
        </authorList>
    </citation>
    <scope>NUCLEOTIDE SEQUENCE [LARGE SCALE GENOMIC DNA]</scope>
</reference>
<dbReference type="PANTHER" id="PTHR12537:SF12">
    <property type="entry name" value="MATERNAL PROTEIN PUMILIO"/>
    <property type="match status" value="1"/>
</dbReference>
<evidence type="ECO:0000313" key="5">
    <source>
        <dbReference type="EMBL" id="CAK0845896.1"/>
    </source>
</evidence>
<evidence type="ECO:0000256" key="3">
    <source>
        <dbReference type="SAM" id="MobiDB-lite"/>
    </source>
</evidence>
<dbReference type="InterPro" id="IPR016024">
    <property type="entry name" value="ARM-type_fold"/>
</dbReference>
<comment type="caution">
    <text evidence="5">The sequence shown here is derived from an EMBL/GenBank/DDBJ whole genome shotgun (WGS) entry which is preliminary data.</text>
</comment>
<name>A0ABN9TKY4_9DINO</name>
<evidence type="ECO:0000256" key="2">
    <source>
        <dbReference type="PROSITE-ProRule" id="PRU00317"/>
    </source>
</evidence>
<dbReference type="Proteomes" id="UP001189429">
    <property type="component" value="Unassembled WGS sequence"/>
</dbReference>
<dbReference type="EMBL" id="CAUYUJ010014773">
    <property type="protein sequence ID" value="CAK0845896.1"/>
    <property type="molecule type" value="Genomic_DNA"/>
</dbReference>
<evidence type="ECO:0000259" key="4">
    <source>
        <dbReference type="PROSITE" id="PS50303"/>
    </source>
</evidence>
<keyword evidence="1" id="KW-0677">Repeat</keyword>
<proteinExistence type="predicted"/>
<evidence type="ECO:0000313" key="6">
    <source>
        <dbReference type="Proteomes" id="UP001189429"/>
    </source>
</evidence>
<protein>
    <recommendedName>
        <fullName evidence="4">PUM-HD domain-containing protein</fullName>
    </recommendedName>
</protein>
<feature type="domain" description="PUM-HD" evidence="4">
    <location>
        <begin position="18"/>
        <end position="374"/>
    </location>
</feature>
<keyword evidence="6" id="KW-1185">Reference proteome</keyword>
<dbReference type="InterPro" id="IPR011989">
    <property type="entry name" value="ARM-like"/>
</dbReference>
<feature type="compositionally biased region" description="Polar residues" evidence="3">
    <location>
        <begin position="91"/>
        <end position="115"/>
    </location>
</feature>
<dbReference type="PROSITE" id="PS50303">
    <property type="entry name" value="PUM_HD"/>
    <property type="match status" value="1"/>
</dbReference>
<feature type="repeat" description="Pumilio" evidence="2">
    <location>
        <begin position="239"/>
        <end position="277"/>
    </location>
</feature>
<accession>A0ABN9TKY4</accession>
<dbReference type="InterPro" id="IPR001313">
    <property type="entry name" value="Pumilio_RNA-bd_rpt"/>
</dbReference>
<dbReference type="Gene3D" id="1.25.10.10">
    <property type="entry name" value="Leucine-rich Repeat Variant"/>
    <property type="match status" value="1"/>
</dbReference>
<dbReference type="InterPro" id="IPR033133">
    <property type="entry name" value="PUM-HD"/>
</dbReference>
<feature type="region of interest" description="Disordered" evidence="3">
    <location>
        <begin position="78"/>
        <end position="147"/>
    </location>
</feature>
<dbReference type="SMART" id="SM00025">
    <property type="entry name" value="Pumilio"/>
    <property type="match status" value="3"/>
</dbReference>